<organism evidence="18 19">
    <name type="scientific">Uliginosibacterium flavum</name>
    <dbReference type="NCBI Taxonomy" id="1396831"/>
    <lineage>
        <taxon>Bacteria</taxon>
        <taxon>Pseudomonadati</taxon>
        <taxon>Pseudomonadota</taxon>
        <taxon>Betaproteobacteria</taxon>
        <taxon>Rhodocyclales</taxon>
        <taxon>Zoogloeaceae</taxon>
        <taxon>Uliginosibacterium</taxon>
    </lineage>
</organism>
<dbReference type="NCBIfam" id="NF006974">
    <property type="entry name" value="PRK09444.1"/>
    <property type="match status" value="1"/>
</dbReference>
<dbReference type="Gene3D" id="3.40.50.1220">
    <property type="entry name" value="TPP-binding domain"/>
    <property type="match status" value="1"/>
</dbReference>
<protein>
    <recommendedName>
        <fullName evidence="5 15">NAD(P) transhydrogenase subunit beta</fullName>
        <ecNumber evidence="4 15">7.1.1.1</ecNumber>
    </recommendedName>
    <alternativeName>
        <fullName evidence="15">Nicotinamide nucleotide transhydrogenase subunit beta</fullName>
    </alternativeName>
</protein>
<keyword evidence="10 15" id="KW-1278">Translocase</keyword>
<keyword evidence="8 16" id="KW-0812">Transmembrane</keyword>
<dbReference type="PANTHER" id="PTHR44758:SF1">
    <property type="entry name" value="NAD(P) TRANSHYDROGENASE SUBUNIT BETA"/>
    <property type="match status" value="1"/>
</dbReference>
<evidence type="ECO:0000256" key="5">
    <source>
        <dbReference type="ARBA" id="ARBA00014581"/>
    </source>
</evidence>
<feature type="domain" description="NADP transhydrogenase beta-like" evidence="17">
    <location>
        <begin position="7"/>
        <end position="468"/>
    </location>
</feature>
<keyword evidence="6 15" id="KW-1003">Cell membrane</keyword>
<evidence type="ECO:0000256" key="3">
    <source>
        <dbReference type="ARBA" id="ARBA00007919"/>
    </source>
</evidence>
<keyword evidence="11 16" id="KW-1133">Transmembrane helix</keyword>
<comment type="function">
    <text evidence="1 15">The transhydrogenation between NADH and NADP is coupled to respiration and ATP hydrolysis and functions as a proton pump across the membrane.</text>
</comment>
<feature type="transmembrane region" description="Helical" evidence="16">
    <location>
        <begin position="33"/>
        <end position="51"/>
    </location>
</feature>
<comment type="catalytic activity">
    <reaction evidence="14 15">
        <text>NAD(+) + NADPH + H(+)(in) = NADH + NADP(+) + H(+)(out)</text>
        <dbReference type="Rhea" id="RHEA:47992"/>
        <dbReference type="ChEBI" id="CHEBI:15378"/>
        <dbReference type="ChEBI" id="CHEBI:57540"/>
        <dbReference type="ChEBI" id="CHEBI:57783"/>
        <dbReference type="ChEBI" id="CHEBI:57945"/>
        <dbReference type="ChEBI" id="CHEBI:58349"/>
        <dbReference type="EC" id="7.1.1.1"/>
    </reaction>
</comment>
<feature type="transmembrane region" description="Helical" evidence="16">
    <location>
        <begin position="218"/>
        <end position="236"/>
    </location>
</feature>
<accession>A0ABV2TIF8</accession>
<name>A0ABV2TIF8_9RHOO</name>
<feature type="transmembrane region" description="Helical" evidence="16">
    <location>
        <begin position="57"/>
        <end position="76"/>
    </location>
</feature>
<feature type="transmembrane region" description="Helical" evidence="16">
    <location>
        <begin position="88"/>
        <end position="107"/>
    </location>
</feature>
<evidence type="ECO:0000256" key="15">
    <source>
        <dbReference type="PIRNR" id="PIRNR000204"/>
    </source>
</evidence>
<evidence type="ECO:0000259" key="17">
    <source>
        <dbReference type="Pfam" id="PF02233"/>
    </source>
</evidence>
<evidence type="ECO:0000256" key="9">
    <source>
        <dbReference type="ARBA" id="ARBA00022857"/>
    </source>
</evidence>
<gene>
    <name evidence="18" type="primary">pntB</name>
    <name evidence="18" type="ORF">ABXR19_05830</name>
</gene>
<evidence type="ECO:0000256" key="1">
    <source>
        <dbReference type="ARBA" id="ARBA00003943"/>
    </source>
</evidence>
<comment type="caution">
    <text evidence="18">The sequence shown here is derived from an EMBL/GenBank/DDBJ whole genome shotgun (WGS) entry which is preliminary data.</text>
</comment>
<evidence type="ECO:0000256" key="12">
    <source>
        <dbReference type="ARBA" id="ARBA00023027"/>
    </source>
</evidence>
<feature type="transmembrane region" description="Helical" evidence="16">
    <location>
        <begin position="157"/>
        <end position="178"/>
    </location>
</feature>
<evidence type="ECO:0000313" key="19">
    <source>
        <dbReference type="Proteomes" id="UP001549691"/>
    </source>
</evidence>
<evidence type="ECO:0000256" key="13">
    <source>
        <dbReference type="ARBA" id="ARBA00023136"/>
    </source>
</evidence>
<dbReference type="PANTHER" id="PTHR44758">
    <property type="entry name" value="NAD(P) TRANSHYDROGENASE SUBUNIT BETA"/>
    <property type="match status" value="1"/>
</dbReference>
<dbReference type="SUPFAM" id="SSF52467">
    <property type="entry name" value="DHS-like NAD/FAD-binding domain"/>
    <property type="match status" value="1"/>
</dbReference>
<keyword evidence="13 15" id="KW-0472">Membrane</keyword>
<feature type="transmembrane region" description="Helical" evidence="16">
    <location>
        <begin position="242"/>
        <end position="262"/>
    </location>
</feature>
<evidence type="ECO:0000256" key="11">
    <source>
        <dbReference type="ARBA" id="ARBA00022989"/>
    </source>
</evidence>
<evidence type="ECO:0000256" key="6">
    <source>
        <dbReference type="ARBA" id="ARBA00022475"/>
    </source>
</evidence>
<keyword evidence="7 15" id="KW-0997">Cell inner membrane</keyword>
<dbReference type="RefSeq" id="WP_354600160.1">
    <property type="nucleotide sequence ID" value="NZ_JBEWZI010000004.1"/>
</dbReference>
<feature type="transmembrane region" description="Helical" evidence="16">
    <location>
        <begin position="6"/>
        <end position="24"/>
    </location>
</feature>
<keyword evidence="19" id="KW-1185">Reference proteome</keyword>
<dbReference type="PIRSF" id="PIRSF000204">
    <property type="entry name" value="PNTB"/>
    <property type="match status" value="1"/>
</dbReference>
<dbReference type="EC" id="7.1.1.1" evidence="4 15"/>
<comment type="similarity">
    <text evidence="3 15">Belongs to the PNT beta subunit family.</text>
</comment>
<feature type="transmembrane region" description="Helical" evidence="16">
    <location>
        <begin position="190"/>
        <end position="211"/>
    </location>
</feature>
<evidence type="ECO:0000256" key="7">
    <source>
        <dbReference type="ARBA" id="ARBA00022519"/>
    </source>
</evidence>
<sequence>MSASLATVSYLGATILFILCLGGLSNQETALRGNLYGMIGMAIAVLATVFGPRVASIGLPWIIGAMVVGGVIGVYLARVVKMTQMPELVAFMHSMVGLAACLVGFASYIDTSITLTGAEKSIHEIEIYIGILIGAVTFSGSVIAFGKLSGKIGGKPLLLPGRHLLNLIGLLVVIYFGYAFLQAETVSAGMIPLIVMTAIALLFGIHMVMAIGGADMPVVVSMLNSYSGWAAAATGFMLSNDLLIVTGALVGSSGAILSYIMCSAMNRNFISVIAGGFGSDGGTPAPKAAGGSAEPVGEVSPILAAETTELLREAKSVVIVPGYGMAVAQAQHTVFEITRHLREKGVNVRFAIHPVAGRMPGHMNVLLAEAKVPYDIVMEMDEINDDFPETDVVMVIGANDIVNPAAQEDPSSPIAGMPVLEVWKAKTSIVMKRSMASGYAGVDNPLFYKDNNRMLFGDAKKMLDEVLTALKS</sequence>
<evidence type="ECO:0000256" key="10">
    <source>
        <dbReference type="ARBA" id="ARBA00022967"/>
    </source>
</evidence>
<keyword evidence="9 15" id="KW-0521">NADP</keyword>
<evidence type="ECO:0000256" key="16">
    <source>
        <dbReference type="SAM" id="Phobius"/>
    </source>
</evidence>
<keyword evidence="12 15" id="KW-0520">NAD</keyword>
<evidence type="ECO:0000256" key="8">
    <source>
        <dbReference type="ARBA" id="ARBA00022692"/>
    </source>
</evidence>
<evidence type="ECO:0000256" key="2">
    <source>
        <dbReference type="ARBA" id="ARBA00004429"/>
    </source>
</evidence>
<reference evidence="18 19" key="1">
    <citation type="submission" date="2024-07" db="EMBL/GenBank/DDBJ databases">
        <title>Uliginosibacterium flavum JJ3220;KACC:17644.</title>
        <authorList>
            <person name="Kim M.K."/>
        </authorList>
    </citation>
    <scope>NUCLEOTIDE SEQUENCE [LARGE SCALE GENOMIC DNA]</scope>
    <source>
        <strain evidence="18 19">KACC:17644</strain>
    </source>
</reference>
<dbReference type="Pfam" id="PF02233">
    <property type="entry name" value="PNTB"/>
    <property type="match status" value="1"/>
</dbReference>
<evidence type="ECO:0000256" key="14">
    <source>
        <dbReference type="ARBA" id="ARBA00048202"/>
    </source>
</evidence>
<dbReference type="Proteomes" id="UP001549691">
    <property type="component" value="Unassembled WGS sequence"/>
</dbReference>
<dbReference type="InterPro" id="IPR029035">
    <property type="entry name" value="DHS-like_NAD/FAD-binding_dom"/>
</dbReference>
<dbReference type="InterPro" id="IPR034300">
    <property type="entry name" value="PNTB-like"/>
</dbReference>
<dbReference type="InterPro" id="IPR012136">
    <property type="entry name" value="NADH_DH_b"/>
</dbReference>
<evidence type="ECO:0000256" key="4">
    <source>
        <dbReference type="ARBA" id="ARBA00012943"/>
    </source>
</evidence>
<feature type="transmembrane region" description="Helical" evidence="16">
    <location>
        <begin position="127"/>
        <end position="145"/>
    </location>
</feature>
<proteinExistence type="inferred from homology"/>
<comment type="subcellular location">
    <subcellularLocation>
        <location evidence="2">Cell inner membrane</location>
        <topology evidence="2">Multi-pass membrane protein</topology>
    </subcellularLocation>
</comment>
<evidence type="ECO:0000313" key="18">
    <source>
        <dbReference type="EMBL" id="MET7013699.1"/>
    </source>
</evidence>
<dbReference type="EMBL" id="JBEWZI010000004">
    <property type="protein sequence ID" value="MET7013699.1"/>
    <property type="molecule type" value="Genomic_DNA"/>
</dbReference>